<keyword evidence="12" id="KW-0808">Transferase</keyword>
<evidence type="ECO:0000313" key="13">
    <source>
        <dbReference type="Proteomes" id="UP000594688"/>
    </source>
</evidence>
<organism evidence="12 13">
    <name type="scientific">Candidatus Nitronauta litoralis</name>
    <dbReference type="NCBI Taxonomy" id="2705533"/>
    <lineage>
        <taxon>Bacteria</taxon>
        <taxon>Pseudomonadati</taxon>
        <taxon>Nitrospinota/Tectimicrobiota group</taxon>
        <taxon>Nitrospinota</taxon>
        <taxon>Nitrospinia</taxon>
        <taxon>Nitrospinales</taxon>
        <taxon>Nitrospinaceae</taxon>
        <taxon>Candidatus Nitronauta</taxon>
    </lineage>
</organism>
<comment type="similarity">
    <text evidence="1 10">Belongs to the amidase family. GatA subfamily.</text>
</comment>
<evidence type="ECO:0000313" key="12">
    <source>
        <dbReference type="EMBL" id="QPJ60577.1"/>
    </source>
</evidence>
<dbReference type="SUPFAM" id="SSF75304">
    <property type="entry name" value="Amidase signature (AS) enzymes"/>
    <property type="match status" value="1"/>
</dbReference>
<dbReference type="EMBL" id="CP048685">
    <property type="protein sequence ID" value="QPJ60577.1"/>
    <property type="molecule type" value="Genomic_DNA"/>
</dbReference>
<accession>A0A7T0BUA6</accession>
<feature type="active site" description="Acyl-ester intermediate" evidence="10">
    <location>
        <position position="175"/>
    </location>
</feature>
<dbReference type="AlphaFoldDB" id="A0A7T0BUA6"/>
<feature type="active site" description="Charge relay system" evidence="10">
    <location>
        <position position="76"/>
    </location>
</feature>
<dbReference type="NCBIfam" id="TIGR00132">
    <property type="entry name" value="gatA"/>
    <property type="match status" value="1"/>
</dbReference>
<dbReference type="Pfam" id="PF01425">
    <property type="entry name" value="Amidase"/>
    <property type="match status" value="1"/>
</dbReference>
<reference evidence="12 13" key="1">
    <citation type="submission" date="2020-02" db="EMBL/GenBank/DDBJ databases">
        <title>Genomic and physiological characterization of two novel Nitrospinaceae genera.</title>
        <authorList>
            <person name="Mueller A.J."/>
            <person name="Jung M.-Y."/>
            <person name="Strachan C.R."/>
            <person name="Herbold C.W."/>
            <person name="Kirkegaard R.H."/>
            <person name="Daims H."/>
        </authorList>
    </citation>
    <scope>NUCLEOTIDE SEQUENCE [LARGE SCALE GENOMIC DNA]</scope>
    <source>
        <strain evidence="12">EB</strain>
    </source>
</reference>
<feature type="domain" description="Amidase" evidence="11">
    <location>
        <begin position="23"/>
        <end position="464"/>
    </location>
</feature>
<keyword evidence="8 10" id="KW-0648">Protein biosynthesis</keyword>
<dbReference type="PANTHER" id="PTHR11895:SF151">
    <property type="entry name" value="GLUTAMYL-TRNA(GLN) AMIDOTRANSFERASE SUBUNIT A"/>
    <property type="match status" value="1"/>
</dbReference>
<dbReference type="InterPro" id="IPR004412">
    <property type="entry name" value="GatA"/>
</dbReference>
<evidence type="ECO:0000256" key="1">
    <source>
        <dbReference type="ARBA" id="ARBA00008069"/>
    </source>
</evidence>
<dbReference type="Proteomes" id="UP000594688">
    <property type="component" value="Chromosome"/>
</dbReference>
<evidence type="ECO:0000256" key="7">
    <source>
        <dbReference type="ARBA" id="ARBA00022840"/>
    </source>
</evidence>
<dbReference type="KEGG" id="nli:G3M70_01210"/>
<dbReference type="InterPro" id="IPR020556">
    <property type="entry name" value="Amidase_CS"/>
</dbReference>
<dbReference type="InterPro" id="IPR000120">
    <property type="entry name" value="Amidase"/>
</dbReference>
<evidence type="ECO:0000256" key="10">
    <source>
        <dbReference type="HAMAP-Rule" id="MF_00120"/>
    </source>
</evidence>
<keyword evidence="7 10" id="KW-0067">ATP-binding</keyword>
<comment type="function">
    <text evidence="10">Allows the formation of correctly charged Gln-tRNA(Gln) through the transamidation of misacylated Glu-tRNA(Gln) in organisms which lack glutaminyl-tRNA synthetase. The reaction takes place in the presence of glutamine and ATP through an activated gamma-phospho-Glu-tRNA(Gln).</text>
</comment>
<dbReference type="PROSITE" id="PS00571">
    <property type="entry name" value="AMIDASES"/>
    <property type="match status" value="1"/>
</dbReference>
<evidence type="ECO:0000256" key="2">
    <source>
        <dbReference type="ARBA" id="ARBA00011123"/>
    </source>
</evidence>
<dbReference type="PANTHER" id="PTHR11895">
    <property type="entry name" value="TRANSAMIDASE"/>
    <property type="match status" value="1"/>
</dbReference>
<proteinExistence type="inferred from homology"/>
<evidence type="ECO:0000256" key="9">
    <source>
        <dbReference type="ARBA" id="ARBA00047407"/>
    </source>
</evidence>
<dbReference type="HAMAP" id="MF_00120">
    <property type="entry name" value="GatA"/>
    <property type="match status" value="1"/>
</dbReference>
<keyword evidence="5 10" id="KW-0436">Ligase</keyword>
<evidence type="ECO:0000259" key="11">
    <source>
        <dbReference type="Pfam" id="PF01425"/>
    </source>
</evidence>
<dbReference type="GO" id="GO:0050567">
    <property type="term" value="F:glutaminyl-tRNA synthase (glutamine-hydrolyzing) activity"/>
    <property type="evidence" value="ECO:0007669"/>
    <property type="project" value="UniProtKB-UniRule"/>
</dbReference>
<sequence>MYRNTITQAREKLKKKEISSVKLTEAFFERIKSVDSNVGAYLHLTQDQALEQAKEADRKIKAGEDAPLLGIPLAIKDLICMQGVKTTCASRILENFVAPYDATVIKKLKEAGAVFLGKVNMDEFAMGSSNENSAFHMARNPWDFDCVAGGSSGGSAAAVAAQECLAALGSDTGGSIRQPASFCGITGLKPTYGRVSRFGLVAFASSLDQIGPMTRTVEDAALLLKVISGHDPMDSTSADVDVPDFVAGLDRDLKGLKVGIPKEYFAEGLDSEVEEAVRRGIEQLQALGMETVDVSLPHTEHAVATYYILACAEASTNLSRYDGVRFGTRSRESDSLYNMYTNTREEGFGEEVKRRILLGTFVLSSGYYDAYYLKGQKVRTLIKQDFERAFETCDVVAGPVSPVPAFKIGEKMEDPLQMYLSDIYTISANLAGIPGLSIPCGLTSGKLPIGLQLLGKKFDESTLLAIGHGFQQSTDHHISYPEL</sequence>
<evidence type="ECO:0000256" key="4">
    <source>
        <dbReference type="ARBA" id="ARBA00014428"/>
    </source>
</evidence>
<feature type="active site" description="Charge relay system" evidence="10">
    <location>
        <position position="151"/>
    </location>
</feature>
<name>A0A7T0BUA6_9BACT</name>
<dbReference type="GO" id="GO:0030956">
    <property type="term" value="C:glutamyl-tRNA(Gln) amidotransferase complex"/>
    <property type="evidence" value="ECO:0007669"/>
    <property type="project" value="InterPro"/>
</dbReference>
<evidence type="ECO:0000256" key="3">
    <source>
        <dbReference type="ARBA" id="ARBA00012739"/>
    </source>
</evidence>
<evidence type="ECO:0000256" key="8">
    <source>
        <dbReference type="ARBA" id="ARBA00022917"/>
    </source>
</evidence>
<keyword evidence="6 10" id="KW-0547">Nucleotide-binding</keyword>
<dbReference type="GO" id="GO:0005524">
    <property type="term" value="F:ATP binding"/>
    <property type="evidence" value="ECO:0007669"/>
    <property type="project" value="UniProtKB-KW"/>
</dbReference>
<dbReference type="GO" id="GO:0016740">
    <property type="term" value="F:transferase activity"/>
    <property type="evidence" value="ECO:0007669"/>
    <property type="project" value="UniProtKB-KW"/>
</dbReference>
<dbReference type="InterPro" id="IPR036928">
    <property type="entry name" value="AS_sf"/>
</dbReference>
<dbReference type="EC" id="6.3.5.7" evidence="3 10"/>
<gene>
    <name evidence="10 12" type="primary">gatA</name>
    <name evidence="12" type="ORF">G3M70_01210</name>
</gene>
<protein>
    <recommendedName>
        <fullName evidence="4 10">Glutamyl-tRNA(Gln) amidotransferase subunit A</fullName>
        <shortName evidence="10">Glu-ADT subunit A</shortName>
        <ecNumber evidence="3 10">6.3.5.7</ecNumber>
    </recommendedName>
</protein>
<dbReference type="InterPro" id="IPR023631">
    <property type="entry name" value="Amidase_dom"/>
</dbReference>
<evidence type="ECO:0000256" key="6">
    <source>
        <dbReference type="ARBA" id="ARBA00022741"/>
    </source>
</evidence>
<evidence type="ECO:0000256" key="5">
    <source>
        <dbReference type="ARBA" id="ARBA00022598"/>
    </source>
</evidence>
<comment type="subunit">
    <text evidence="2 10">Heterotrimer of A, B and C subunits.</text>
</comment>
<dbReference type="GO" id="GO:0006412">
    <property type="term" value="P:translation"/>
    <property type="evidence" value="ECO:0007669"/>
    <property type="project" value="UniProtKB-UniRule"/>
</dbReference>
<dbReference type="Gene3D" id="3.90.1300.10">
    <property type="entry name" value="Amidase signature (AS) domain"/>
    <property type="match status" value="1"/>
</dbReference>
<comment type="catalytic activity">
    <reaction evidence="9 10">
        <text>L-glutamyl-tRNA(Gln) + L-glutamine + ATP + H2O = L-glutaminyl-tRNA(Gln) + L-glutamate + ADP + phosphate + H(+)</text>
        <dbReference type="Rhea" id="RHEA:17521"/>
        <dbReference type="Rhea" id="RHEA-COMP:9681"/>
        <dbReference type="Rhea" id="RHEA-COMP:9684"/>
        <dbReference type="ChEBI" id="CHEBI:15377"/>
        <dbReference type="ChEBI" id="CHEBI:15378"/>
        <dbReference type="ChEBI" id="CHEBI:29985"/>
        <dbReference type="ChEBI" id="CHEBI:30616"/>
        <dbReference type="ChEBI" id="CHEBI:43474"/>
        <dbReference type="ChEBI" id="CHEBI:58359"/>
        <dbReference type="ChEBI" id="CHEBI:78520"/>
        <dbReference type="ChEBI" id="CHEBI:78521"/>
        <dbReference type="ChEBI" id="CHEBI:456216"/>
        <dbReference type="EC" id="6.3.5.7"/>
    </reaction>
</comment>